<dbReference type="eggNOG" id="ENOG5033MZQ">
    <property type="taxonomic scope" value="Bacteria"/>
</dbReference>
<accession>D1P7L2</accession>
<comment type="caution">
    <text evidence="1">The sequence shown here is derived from an EMBL/GenBank/DDBJ whole genome shotgun (WGS) entry which is preliminary data.</text>
</comment>
<dbReference type="STRING" id="500637.PROVRUST_08233"/>
<protein>
    <submittedName>
        <fullName evidence="1">Uncharacterized protein</fullName>
    </submittedName>
</protein>
<reference evidence="1" key="1">
    <citation type="submission" date="2009-12" db="EMBL/GenBank/DDBJ databases">
        <authorList>
            <person name="Weinstock G."/>
            <person name="Sodergren E."/>
            <person name="Clifton S."/>
            <person name="Fulton L."/>
            <person name="Fulton B."/>
            <person name="Courtney L."/>
            <person name="Fronick C."/>
            <person name="Harrison M."/>
            <person name="Strong C."/>
            <person name="Farmer C."/>
            <person name="Delahaunty K."/>
            <person name="Markovic C."/>
            <person name="Hall O."/>
            <person name="Minx P."/>
            <person name="Tomlinson C."/>
            <person name="Mitreva M."/>
            <person name="Nelson J."/>
            <person name="Hou S."/>
            <person name="Wollam A."/>
            <person name="Pepin K.H."/>
            <person name="Johnson M."/>
            <person name="Bhonagiri V."/>
            <person name="Nash W.E."/>
            <person name="Warren W."/>
            <person name="Chinwalla A."/>
            <person name="Mardis E.R."/>
            <person name="Wilson R.K."/>
        </authorList>
    </citation>
    <scope>NUCLEOTIDE SEQUENCE [LARGE SCALE GENOMIC DNA]</scope>
    <source>
        <strain evidence="1">DSM 4541</strain>
    </source>
</reference>
<dbReference type="InterPro" id="IPR020126">
    <property type="entry name" value="DUF2732"/>
</dbReference>
<keyword evidence="2" id="KW-1185">Reference proteome</keyword>
<gene>
    <name evidence="1" type="ORF">PROVRUST_08233</name>
</gene>
<organism evidence="1 2">
    <name type="scientific">Providencia rustigianii DSM 4541</name>
    <dbReference type="NCBI Taxonomy" id="500637"/>
    <lineage>
        <taxon>Bacteria</taxon>
        <taxon>Pseudomonadati</taxon>
        <taxon>Pseudomonadota</taxon>
        <taxon>Gammaproteobacteria</taxon>
        <taxon>Enterobacterales</taxon>
        <taxon>Morganellaceae</taxon>
        <taxon>Providencia</taxon>
    </lineage>
</organism>
<sequence>MNMKKFPDPVFTPVAENIKANREDERKTLVDGFAARQRSLAYKALKEKMTHVEIFHLLMGDAEHLENQAAELNHV</sequence>
<dbReference type="Pfam" id="PF10809">
    <property type="entry name" value="DUF2732"/>
    <property type="match status" value="1"/>
</dbReference>
<proteinExistence type="predicted"/>
<evidence type="ECO:0000313" key="1">
    <source>
        <dbReference type="EMBL" id="EFB70752.1"/>
    </source>
</evidence>
<evidence type="ECO:0000313" key="2">
    <source>
        <dbReference type="Proteomes" id="UP000005512"/>
    </source>
</evidence>
<name>D1P7L2_9GAMM</name>
<dbReference type="EMBL" id="ABXV02000051">
    <property type="protein sequence ID" value="EFB70752.1"/>
    <property type="molecule type" value="Genomic_DNA"/>
</dbReference>
<dbReference type="AlphaFoldDB" id="D1P7L2"/>
<dbReference type="HOGENOM" id="CLU_189951_1_0_6"/>
<dbReference type="Proteomes" id="UP000005512">
    <property type="component" value="Unassembled WGS sequence"/>
</dbReference>